<dbReference type="EMBL" id="AJIL01005177">
    <property type="protein sequence ID" value="KNE87491.1"/>
    <property type="molecule type" value="Genomic_DNA"/>
</dbReference>
<gene>
    <name evidence="2" type="ORF">PSTG_19124</name>
</gene>
<comment type="caution">
    <text evidence="2">The sequence shown here is derived from an EMBL/GenBank/DDBJ whole genome shotgun (WGS) entry which is preliminary data.</text>
</comment>
<organism evidence="2 3">
    <name type="scientific">Puccinia striiformis f. sp. tritici PST-78</name>
    <dbReference type="NCBI Taxonomy" id="1165861"/>
    <lineage>
        <taxon>Eukaryota</taxon>
        <taxon>Fungi</taxon>
        <taxon>Dikarya</taxon>
        <taxon>Basidiomycota</taxon>
        <taxon>Pucciniomycotina</taxon>
        <taxon>Pucciniomycetes</taxon>
        <taxon>Pucciniales</taxon>
        <taxon>Pucciniaceae</taxon>
        <taxon>Puccinia</taxon>
    </lineage>
</organism>
<keyword evidence="3" id="KW-1185">Reference proteome</keyword>
<reference evidence="3" key="1">
    <citation type="submission" date="2014-03" db="EMBL/GenBank/DDBJ databases">
        <title>The Genome Sequence of Puccinia striiformis f. sp. tritici PST-78.</title>
        <authorList>
            <consortium name="The Broad Institute Genome Sequencing Platform"/>
            <person name="Cuomo C."/>
            <person name="Hulbert S."/>
            <person name="Chen X."/>
            <person name="Walker B."/>
            <person name="Young S.K."/>
            <person name="Zeng Q."/>
            <person name="Gargeya S."/>
            <person name="Fitzgerald M."/>
            <person name="Haas B."/>
            <person name="Abouelleil A."/>
            <person name="Alvarado L."/>
            <person name="Arachchi H.M."/>
            <person name="Berlin A.M."/>
            <person name="Chapman S.B."/>
            <person name="Goldberg J."/>
            <person name="Griggs A."/>
            <person name="Gujja S."/>
            <person name="Hansen M."/>
            <person name="Howarth C."/>
            <person name="Imamovic A."/>
            <person name="Larimer J."/>
            <person name="McCowan C."/>
            <person name="Montmayeur A."/>
            <person name="Murphy C."/>
            <person name="Neiman D."/>
            <person name="Pearson M."/>
            <person name="Priest M."/>
            <person name="Roberts A."/>
            <person name="Saif S."/>
            <person name="Shea T."/>
            <person name="Sisk P."/>
            <person name="Sykes S."/>
            <person name="Wortman J."/>
            <person name="Nusbaum C."/>
            <person name="Birren B."/>
        </authorList>
    </citation>
    <scope>NUCLEOTIDE SEQUENCE [LARGE SCALE GENOMIC DNA]</scope>
    <source>
        <strain evidence="3">race PST-78</strain>
    </source>
</reference>
<dbReference type="Proteomes" id="UP000054564">
    <property type="component" value="Unassembled WGS sequence"/>
</dbReference>
<feature type="domain" description="MADF" evidence="1">
    <location>
        <begin position="4"/>
        <end position="44"/>
    </location>
</feature>
<name>A0A0L0UKH7_9BASI</name>
<evidence type="ECO:0000259" key="1">
    <source>
        <dbReference type="Pfam" id="PF10545"/>
    </source>
</evidence>
<protein>
    <recommendedName>
        <fullName evidence="1">MADF domain-containing protein</fullName>
    </recommendedName>
</protein>
<accession>A0A0L0UKH7</accession>
<proteinExistence type="predicted"/>
<evidence type="ECO:0000313" key="3">
    <source>
        <dbReference type="Proteomes" id="UP000054564"/>
    </source>
</evidence>
<dbReference type="InterPro" id="IPR006578">
    <property type="entry name" value="MADF-dom"/>
</dbReference>
<sequence length="65" mass="7432">MNRLIAAVAAHPVLYATSKRQLKSQEVQQQRFAAWAEIAKKLKYTQRLWVTFMGFALPDIPGTQN</sequence>
<evidence type="ECO:0000313" key="2">
    <source>
        <dbReference type="EMBL" id="KNE87491.1"/>
    </source>
</evidence>
<dbReference type="AlphaFoldDB" id="A0A0L0UKH7"/>
<dbReference type="Pfam" id="PF10545">
    <property type="entry name" value="MADF_DNA_bdg"/>
    <property type="match status" value="1"/>
</dbReference>